<sequence>MADCPYARCIQERRHIRRELLRWTKNMVFVVGLERVAEELMGRRRWKQYQDTLYSSTRSESANQPHHRLHPALSTTCSLGAGSVNQGIGHCHPSPGVVGQNANQSATTPTTPPLTAVTTTSESTITNKLQLRNLTNIKSVNDNDHSCLKSVADIKVEAANEENGGARLELLQHGEVLTTSVRQHSRQREGDEVDEETNCENDRESHEKRLKLDEDALQRTAAISPLRENENYIKNEAIDTEEETKEQLLEVIPDPIQVTPGLLRVKKEAELQELPKKNNCSGDTTRSAISTNPEINISTFISDKQPGTIAHPTLPIIVNRLTSPPPEDWKPLEKCYFCLDGKLPHDDQPPLSPQSESSSSSRSAESPMSVQVDPMAASVVAAALSGTYPTLLPQWCLPPRETSLGGIQTHQETGHLADQPLDLSAKPKNSQDNNISMLEQQKIPLRMPTGIDPKCIFSSTYRAKPRLTGPVGVGGVPVVGGGRRTYTEEELQAALRDIQSGKLGTRRAAVIYGIPRSTLRNKVYKLAMERERDASLTSTHSHTQESGATASTTNITTTTTTTITSATTTTTTTTTTPSNTTQNATATTPPPQMDEVDDKELSGAEEEKEVEKALLKPLLSLEDLVRFSALEGGGGDSLRTLLQRGQETGTEWPGFEHANIGPYIQKMLAAAAPFKGLETQDYRIPEVMRRLMSEDKRLNNDVNGDQHSHLHHHHHHHHHQTSQQSQQISQQTQQQRVPMSNDDFNPNIEEEASDSGQGRAILKIPSYKPANTPGSSKNNGEPNSFAQSFAVVSNVAGSPGLLERASPAFSGASSPTNSLAGKTVGVNFRDVIAKSISSKFQEGQAGLSGQVAVSGQSPASILSDTNPFKRGRYTPPQTLQSQQQQQQQTKSQALDNKSKPGSGGKGTRPKRGKYRNYDRDSLVEAVRAVQRGEMSVHRAGSYYGVPHSTLEYKVKERHLMRPRKRDQKPTEDKAKESATNVATMRPSIQEKKPSLKTQKTFTPGPGGIPGPNGLKMPSFLEGMPHLPFPHPFNFWSPAPFMPSPFIAGASNVPPILSEQYFATQRMRGLQEQQRSAIAQQQQQQQQQQQRERDNIDSSVEPGTSNSRGSSIVKTTREIAESLYDGSGANGSFLDNLIRSSLETGIPRDRAMADGRCQQSTASGQHHPETMGSKALIDQLCRNPRSTPITRIIHDSSEDESYRGPSTKSLPERPERVPTVDLSPSPTDRPDRTDRTARIDEHSSDRLTSPPTPSSIQRTGSRDEDTRDSKNDRDSREREILNGSQDDRDSKKTIGLQQQLNHYPDVHNLYSVSTDKKSACDSKLIVDHLSQKTQQQQQQPQLVVQLQRGYTGSTTRAAEHNQQNNSQPTSHPVQEPRNAVLTMEDSVEQ</sequence>
<evidence type="ECO:0000256" key="3">
    <source>
        <dbReference type="ARBA" id="ARBA00023125"/>
    </source>
</evidence>
<dbReference type="EMBL" id="JAQQBS010001422">
    <property type="protein sequence ID" value="KAK0165025.1"/>
    <property type="molecule type" value="Genomic_DNA"/>
</dbReference>
<dbReference type="GO" id="GO:0006357">
    <property type="term" value="P:regulation of transcription by RNA polymerase II"/>
    <property type="evidence" value="ECO:0007669"/>
    <property type="project" value="TreeGrafter"/>
</dbReference>
<evidence type="ECO:0000256" key="5">
    <source>
        <dbReference type="ARBA" id="ARBA00023242"/>
    </source>
</evidence>
<feature type="domain" description="HTH psq-type" evidence="8">
    <location>
        <begin position="477"/>
        <end position="529"/>
    </location>
</feature>
<gene>
    <name evidence="9" type="ORF">PV328_003582</name>
</gene>
<evidence type="ECO:0000256" key="2">
    <source>
        <dbReference type="ARBA" id="ARBA00023015"/>
    </source>
</evidence>
<feature type="compositionally biased region" description="Low complexity" evidence="7">
    <location>
        <begin position="721"/>
        <end position="735"/>
    </location>
</feature>
<dbReference type="FunFam" id="1.10.10.60:FF:000019">
    <property type="entry name" value="Ligand-dependent corepressor isoform 1"/>
    <property type="match status" value="1"/>
</dbReference>
<feature type="region of interest" description="Disordered" evidence="7">
    <location>
        <begin position="345"/>
        <end position="370"/>
    </location>
</feature>
<feature type="region of interest" description="Disordered" evidence="7">
    <location>
        <begin position="850"/>
        <end position="919"/>
    </location>
</feature>
<feature type="domain" description="HTH psq-type" evidence="8">
    <location>
        <begin position="908"/>
        <end position="960"/>
    </location>
</feature>
<evidence type="ECO:0000313" key="9">
    <source>
        <dbReference type="EMBL" id="KAK0165025.1"/>
    </source>
</evidence>
<feature type="compositionally biased region" description="Basic and acidic residues" evidence="7">
    <location>
        <begin position="1259"/>
        <end position="1291"/>
    </location>
</feature>
<feature type="compositionally biased region" description="Basic residues" evidence="7">
    <location>
        <begin position="709"/>
        <end position="720"/>
    </location>
</feature>
<feature type="compositionally biased region" description="Acidic residues" evidence="7">
    <location>
        <begin position="594"/>
        <end position="608"/>
    </location>
</feature>
<dbReference type="PROSITE" id="PS50960">
    <property type="entry name" value="HTH_PSQ"/>
    <property type="match status" value="2"/>
</dbReference>
<comment type="caution">
    <text evidence="9">The sequence shown here is derived from an EMBL/GenBank/DDBJ whole genome shotgun (WGS) entry which is preliminary data.</text>
</comment>
<proteinExistence type="predicted"/>
<feature type="DNA-binding region" description="H-T-H motif" evidence="6">
    <location>
        <begin position="936"/>
        <end position="956"/>
    </location>
</feature>
<dbReference type="InterPro" id="IPR009057">
    <property type="entry name" value="Homeodomain-like_sf"/>
</dbReference>
<protein>
    <recommendedName>
        <fullName evidence="8">HTH psq-type domain-containing protein</fullName>
    </recommendedName>
</protein>
<dbReference type="Proteomes" id="UP001168990">
    <property type="component" value="Unassembled WGS sequence"/>
</dbReference>
<feature type="region of interest" description="Disordered" evidence="7">
    <location>
        <begin position="1071"/>
        <end position="1111"/>
    </location>
</feature>
<feature type="region of interest" description="Disordered" evidence="7">
    <location>
        <begin position="181"/>
        <end position="208"/>
    </location>
</feature>
<feature type="compositionally biased region" description="Low complexity" evidence="7">
    <location>
        <begin position="1333"/>
        <end position="1346"/>
    </location>
</feature>
<feature type="region of interest" description="Disordered" evidence="7">
    <location>
        <begin position="960"/>
        <end position="981"/>
    </location>
</feature>
<feature type="compositionally biased region" description="Polar residues" evidence="7">
    <location>
        <begin position="1096"/>
        <end position="1111"/>
    </location>
</feature>
<dbReference type="InterPro" id="IPR007889">
    <property type="entry name" value="HTH_Psq"/>
</dbReference>
<feature type="compositionally biased region" description="Basic and acidic residues" evidence="7">
    <location>
        <begin position="1191"/>
        <end position="1201"/>
    </location>
</feature>
<dbReference type="Gene3D" id="1.10.10.60">
    <property type="entry name" value="Homeodomain-like"/>
    <property type="match status" value="2"/>
</dbReference>
<dbReference type="GO" id="GO:0003677">
    <property type="term" value="F:DNA binding"/>
    <property type="evidence" value="ECO:0007669"/>
    <property type="project" value="UniProtKB-UniRule"/>
</dbReference>
<name>A0AA39KKP1_9HYME</name>
<evidence type="ECO:0000259" key="8">
    <source>
        <dbReference type="PROSITE" id="PS50960"/>
    </source>
</evidence>
<feature type="compositionally biased region" description="Polar residues" evidence="7">
    <location>
        <begin position="1245"/>
        <end position="1258"/>
    </location>
</feature>
<comment type="subcellular location">
    <subcellularLocation>
        <location evidence="1 6">Nucleus</location>
    </subcellularLocation>
</comment>
<feature type="compositionally biased region" description="Polar residues" evidence="7">
    <location>
        <begin position="1347"/>
        <end position="1371"/>
    </location>
</feature>
<keyword evidence="2" id="KW-0805">Transcription regulation</keyword>
<keyword evidence="5 6" id="KW-0539">Nucleus</keyword>
<dbReference type="PANTHER" id="PTHR21545">
    <property type="entry name" value="TRANSCRIPTION FACTOR MLR1/2"/>
    <property type="match status" value="1"/>
</dbReference>
<keyword evidence="10" id="KW-1185">Reference proteome</keyword>
<feature type="region of interest" description="Disordered" evidence="7">
    <location>
        <begin position="1330"/>
        <end position="1388"/>
    </location>
</feature>
<dbReference type="SUPFAM" id="SSF46689">
    <property type="entry name" value="Homeodomain-like"/>
    <property type="match status" value="2"/>
</dbReference>
<feature type="compositionally biased region" description="Low complexity" evidence="7">
    <location>
        <begin position="877"/>
        <end position="892"/>
    </location>
</feature>
<dbReference type="GO" id="GO:0005634">
    <property type="term" value="C:nucleus"/>
    <property type="evidence" value="ECO:0007669"/>
    <property type="project" value="UniProtKB-SubCell"/>
</dbReference>
<organism evidence="9 10">
    <name type="scientific">Microctonus aethiopoides</name>
    <dbReference type="NCBI Taxonomy" id="144406"/>
    <lineage>
        <taxon>Eukaryota</taxon>
        <taxon>Metazoa</taxon>
        <taxon>Ecdysozoa</taxon>
        <taxon>Arthropoda</taxon>
        <taxon>Hexapoda</taxon>
        <taxon>Insecta</taxon>
        <taxon>Pterygota</taxon>
        <taxon>Neoptera</taxon>
        <taxon>Endopterygota</taxon>
        <taxon>Hymenoptera</taxon>
        <taxon>Apocrita</taxon>
        <taxon>Ichneumonoidea</taxon>
        <taxon>Braconidae</taxon>
        <taxon>Euphorinae</taxon>
        <taxon>Microctonus</taxon>
    </lineage>
</organism>
<evidence type="ECO:0000256" key="1">
    <source>
        <dbReference type="ARBA" id="ARBA00004123"/>
    </source>
</evidence>
<feature type="compositionally biased region" description="Low complexity" evidence="7">
    <location>
        <begin position="1071"/>
        <end position="1088"/>
    </location>
</feature>
<feature type="region of interest" description="Disordered" evidence="7">
    <location>
        <begin position="698"/>
        <end position="759"/>
    </location>
</feature>
<feature type="region of interest" description="Disordered" evidence="7">
    <location>
        <begin position="534"/>
        <end position="608"/>
    </location>
</feature>
<dbReference type="Pfam" id="PF05225">
    <property type="entry name" value="HTH_psq"/>
    <property type="match status" value="2"/>
</dbReference>
<keyword evidence="3 6" id="KW-0238">DNA-binding</keyword>
<feature type="compositionally biased region" description="Low complexity" evidence="7">
    <location>
        <begin position="548"/>
        <end position="587"/>
    </location>
</feature>
<feature type="compositionally biased region" description="Basic and acidic residues" evidence="7">
    <location>
        <begin position="698"/>
        <end position="708"/>
    </location>
</feature>
<evidence type="ECO:0000256" key="6">
    <source>
        <dbReference type="PROSITE-ProRule" id="PRU00320"/>
    </source>
</evidence>
<feature type="compositionally biased region" description="Basic and acidic residues" evidence="7">
    <location>
        <begin position="967"/>
        <end position="976"/>
    </location>
</feature>
<feature type="region of interest" description="Disordered" evidence="7">
    <location>
        <begin position="992"/>
        <end position="1011"/>
    </location>
</feature>
<dbReference type="PANTHER" id="PTHR21545:SF13">
    <property type="entry name" value="ECDYSONE-INDUCED PROTEIN 93F, ISOFORM C"/>
    <property type="match status" value="1"/>
</dbReference>
<feature type="compositionally biased region" description="Low complexity" evidence="7">
    <location>
        <begin position="353"/>
        <end position="369"/>
    </location>
</feature>
<keyword evidence="4" id="KW-0804">Transcription</keyword>
<feature type="region of interest" description="Disordered" evidence="7">
    <location>
        <begin position="1190"/>
        <end position="1291"/>
    </location>
</feature>
<reference evidence="9" key="1">
    <citation type="journal article" date="2023" name="bioRxiv">
        <title>Scaffold-level genome assemblies of two parasitoid biocontrol wasps reveal the parthenogenesis mechanism and an associated novel virus.</title>
        <authorList>
            <person name="Inwood S."/>
            <person name="Skelly J."/>
            <person name="Guhlin J."/>
            <person name="Harrop T."/>
            <person name="Goldson S."/>
            <person name="Dearden P."/>
        </authorList>
    </citation>
    <scope>NUCLEOTIDE SEQUENCE</scope>
    <source>
        <strain evidence="9">Irish</strain>
        <tissue evidence="9">Whole body</tissue>
    </source>
</reference>
<accession>A0AA39KKP1</accession>
<feature type="compositionally biased region" description="Basic and acidic residues" evidence="7">
    <location>
        <begin position="1227"/>
        <end position="1244"/>
    </location>
</feature>
<feature type="compositionally biased region" description="Polar residues" evidence="7">
    <location>
        <begin position="535"/>
        <end position="547"/>
    </location>
</feature>
<feature type="DNA-binding region" description="H-T-H motif" evidence="6">
    <location>
        <begin position="505"/>
        <end position="525"/>
    </location>
</feature>
<evidence type="ECO:0000313" key="10">
    <source>
        <dbReference type="Proteomes" id="UP001168990"/>
    </source>
</evidence>
<feature type="compositionally biased region" description="Polar residues" evidence="7">
    <location>
        <begin position="851"/>
        <end position="866"/>
    </location>
</feature>
<evidence type="ECO:0000256" key="7">
    <source>
        <dbReference type="SAM" id="MobiDB-lite"/>
    </source>
</evidence>
<evidence type="ECO:0000256" key="4">
    <source>
        <dbReference type="ARBA" id="ARBA00023163"/>
    </source>
</evidence>
<reference evidence="9" key="2">
    <citation type="submission" date="2023-03" db="EMBL/GenBank/DDBJ databases">
        <authorList>
            <person name="Inwood S.N."/>
            <person name="Skelly J.G."/>
            <person name="Guhlin J."/>
            <person name="Harrop T.W.R."/>
            <person name="Goldson S.G."/>
            <person name="Dearden P.K."/>
        </authorList>
    </citation>
    <scope>NUCLEOTIDE SEQUENCE</scope>
    <source>
        <strain evidence="9">Irish</strain>
        <tissue evidence="9">Whole body</tissue>
    </source>
</reference>